<evidence type="ECO:0000259" key="8">
    <source>
        <dbReference type="Pfam" id="PF00884"/>
    </source>
</evidence>
<dbReference type="SUPFAM" id="SSF53649">
    <property type="entry name" value="Alkaline phosphatase-like"/>
    <property type="match status" value="1"/>
</dbReference>
<evidence type="ECO:0000256" key="5">
    <source>
        <dbReference type="ARBA" id="ARBA00022801"/>
    </source>
</evidence>
<evidence type="ECO:0000256" key="2">
    <source>
        <dbReference type="ARBA" id="ARBA00008779"/>
    </source>
</evidence>
<proteinExistence type="inferred from homology"/>
<evidence type="ECO:0000256" key="7">
    <source>
        <dbReference type="SAM" id="SignalP"/>
    </source>
</evidence>
<dbReference type="Gene3D" id="3.40.720.10">
    <property type="entry name" value="Alkaline Phosphatase, subunit A"/>
    <property type="match status" value="1"/>
</dbReference>
<evidence type="ECO:0000313" key="10">
    <source>
        <dbReference type="Proteomes" id="UP001243717"/>
    </source>
</evidence>
<evidence type="ECO:0000256" key="6">
    <source>
        <dbReference type="ARBA" id="ARBA00022837"/>
    </source>
</evidence>
<dbReference type="InterPro" id="IPR017850">
    <property type="entry name" value="Alkaline_phosphatase_core_sf"/>
</dbReference>
<dbReference type="PANTHER" id="PTHR42693:SF42">
    <property type="entry name" value="ARYLSULFATASE G"/>
    <property type="match status" value="1"/>
</dbReference>
<comment type="caution">
    <text evidence="9">The sequence shown here is derived from an EMBL/GenBank/DDBJ whole genome shotgun (WGS) entry which is preliminary data.</text>
</comment>
<dbReference type="EMBL" id="JARXIC010000036">
    <property type="protein sequence ID" value="MDQ8195882.1"/>
    <property type="molecule type" value="Genomic_DNA"/>
</dbReference>
<dbReference type="InterPro" id="IPR050738">
    <property type="entry name" value="Sulfatase"/>
</dbReference>
<feature type="domain" description="Sulfatase N-terminal" evidence="8">
    <location>
        <begin position="25"/>
        <end position="360"/>
    </location>
</feature>
<dbReference type="InterPro" id="IPR000917">
    <property type="entry name" value="Sulfatase_N"/>
</dbReference>
<dbReference type="RefSeq" id="WP_308986329.1">
    <property type="nucleotide sequence ID" value="NZ_JARXIC010000036.1"/>
</dbReference>
<accession>A0ABU1AM47</accession>
<keyword evidence="6" id="KW-0106">Calcium</keyword>
<dbReference type="InterPro" id="IPR024607">
    <property type="entry name" value="Sulfatase_CS"/>
</dbReference>
<reference evidence="9 10" key="1">
    <citation type="submission" date="2023-04" db="EMBL/GenBank/DDBJ databases">
        <title>A novel bacteria isolated from coastal sediment.</title>
        <authorList>
            <person name="Liu X.-J."/>
            <person name="Du Z.-J."/>
        </authorList>
    </citation>
    <scope>NUCLEOTIDE SEQUENCE [LARGE SCALE GENOMIC DNA]</scope>
    <source>
        <strain evidence="9 10">SDUM461004</strain>
    </source>
</reference>
<keyword evidence="5" id="KW-0378">Hydrolase</keyword>
<dbReference type="PROSITE" id="PS00523">
    <property type="entry name" value="SULFATASE_1"/>
    <property type="match status" value="1"/>
</dbReference>
<gene>
    <name evidence="9" type="ORF">QEH59_15720</name>
</gene>
<keyword evidence="3" id="KW-0479">Metal-binding</keyword>
<evidence type="ECO:0000256" key="4">
    <source>
        <dbReference type="ARBA" id="ARBA00022729"/>
    </source>
</evidence>
<comment type="cofactor">
    <cofactor evidence="1">
        <name>Ca(2+)</name>
        <dbReference type="ChEBI" id="CHEBI:29108"/>
    </cofactor>
</comment>
<comment type="similarity">
    <text evidence="2">Belongs to the sulfatase family.</text>
</comment>
<dbReference type="Proteomes" id="UP001243717">
    <property type="component" value="Unassembled WGS sequence"/>
</dbReference>
<evidence type="ECO:0000256" key="3">
    <source>
        <dbReference type="ARBA" id="ARBA00022723"/>
    </source>
</evidence>
<keyword evidence="4 7" id="KW-0732">Signal</keyword>
<sequence length="610" mass="67332">MSIFKSLVLGTLLGLVALTAGAKQPNIILIVADDLGWRDSSAYKSEFYQTPGIDRLASEGVLFTDAYSSNPLCSPTRASILTGQSPARLRFTAASGHIQQAILDPKQGTAAAVDKPVIIPQSRSRLPNEYVTYAELLQEAGYRTAFMGKWHVGSAPYIPENQGFDVVIGGRHHPGPPPPGGFFAPWKVETIPDYPKGTHISDAITDEALKFIKANRSDPFLLNLWFYDVHAPFQAKPALVDKYEQLVDPDYPQRSPTMGAMIEAMDQNIERLLQELDRMGLRDDTIIIFTSDNGGNMYNEVDGTTPTNNFPLKSGKGNNYEGGVRVPLIVSWAGVSRPGTMTDSVVCSADLYPTILNMAGLPQHPEHHKDGIDFSAAIVGEFFDRGPFISHFPHYVPATDNLPNTSVRVGDYKLYRFYYDGENQAHRYELYNLKTDIGETNNLADSMPDKVSQMDATIEAYLQEAEVLVPIKNPRFASKPVMGWNVIGDVELTAEDGVLRMDSHGRDPRISSHDFHHVSGPVALSFTMRSKSIGKGQVFWTSPTVKGFKGDDSASFSVKQDGAWHDYVVQLPFTGKLNSIRLDPSQGEGRIELKNIRLLGSNGQVLHTWK</sequence>
<evidence type="ECO:0000256" key="1">
    <source>
        <dbReference type="ARBA" id="ARBA00001913"/>
    </source>
</evidence>
<dbReference type="CDD" id="cd16144">
    <property type="entry name" value="ARS_like"/>
    <property type="match status" value="1"/>
</dbReference>
<feature type="chain" id="PRO_5046628375" evidence="7">
    <location>
        <begin position="23"/>
        <end position="610"/>
    </location>
</feature>
<dbReference type="PANTHER" id="PTHR42693">
    <property type="entry name" value="ARYLSULFATASE FAMILY MEMBER"/>
    <property type="match status" value="1"/>
</dbReference>
<dbReference type="Gene3D" id="3.30.1120.10">
    <property type="match status" value="1"/>
</dbReference>
<name>A0ABU1AM47_9BACT</name>
<keyword evidence="10" id="KW-1185">Reference proteome</keyword>
<dbReference type="Pfam" id="PF00884">
    <property type="entry name" value="Sulfatase"/>
    <property type="match status" value="1"/>
</dbReference>
<evidence type="ECO:0000313" key="9">
    <source>
        <dbReference type="EMBL" id="MDQ8195882.1"/>
    </source>
</evidence>
<protein>
    <submittedName>
        <fullName evidence="9">Sulfatase</fullName>
    </submittedName>
</protein>
<organism evidence="9 10">
    <name type="scientific">Thalassobacterium sedimentorum</name>
    <dbReference type="NCBI Taxonomy" id="3041258"/>
    <lineage>
        <taxon>Bacteria</taxon>
        <taxon>Pseudomonadati</taxon>
        <taxon>Verrucomicrobiota</taxon>
        <taxon>Opitutia</taxon>
        <taxon>Puniceicoccales</taxon>
        <taxon>Coraliomargaritaceae</taxon>
        <taxon>Thalassobacterium</taxon>
    </lineage>
</organism>
<feature type="signal peptide" evidence="7">
    <location>
        <begin position="1"/>
        <end position="22"/>
    </location>
</feature>